<comment type="caution">
    <text evidence="1">The sequence shown here is derived from an EMBL/GenBank/DDBJ whole genome shotgun (WGS) entry which is preliminary data.</text>
</comment>
<dbReference type="EMBL" id="JAUJEB010000005">
    <property type="protein sequence ID" value="MDN5214695.1"/>
    <property type="molecule type" value="Genomic_DNA"/>
</dbReference>
<organism evidence="1 2">
    <name type="scientific">Agaribacillus aureus</name>
    <dbReference type="NCBI Taxonomy" id="3051825"/>
    <lineage>
        <taxon>Bacteria</taxon>
        <taxon>Pseudomonadati</taxon>
        <taxon>Bacteroidota</taxon>
        <taxon>Cytophagia</taxon>
        <taxon>Cytophagales</taxon>
        <taxon>Splendidivirgaceae</taxon>
        <taxon>Agaribacillus</taxon>
    </lineage>
</organism>
<protein>
    <submittedName>
        <fullName evidence="1">Uncharacterized protein</fullName>
    </submittedName>
</protein>
<sequence>MKIKFLKNQPLINLPPNIELVVFLIKEELKNVKFTNDLNRAGIDTCIGFLDFSPLISAIIGFENCPSDEFTEWYFERQTELVENIDIRNDQELLEQAFNFYVDLVVKKRECLPNG</sequence>
<name>A0ABT8LAA6_9BACT</name>
<reference evidence="1" key="1">
    <citation type="submission" date="2023-06" db="EMBL/GenBank/DDBJ databases">
        <title>Genomic of Agaribacillus aureum.</title>
        <authorList>
            <person name="Wang G."/>
        </authorList>
    </citation>
    <scope>NUCLEOTIDE SEQUENCE</scope>
    <source>
        <strain evidence="1">BMA12</strain>
    </source>
</reference>
<dbReference type="RefSeq" id="WP_346760034.1">
    <property type="nucleotide sequence ID" value="NZ_JAUJEB010000005.1"/>
</dbReference>
<keyword evidence="2" id="KW-1185">Reference proteome</keyword>
<gene>
    <name evidence="1" type="ORF">QQ020_21630</name>
</gene>
<evidence type="ECO:0000313" key="1">
    <source>
        <dbReference type="EMBL" id="MDN5214695.1"/>
    </source>
</evidence>
<proteinExistence type="predicted"/>
<accession>A0ABT8LAA6</accession>
<dbReference type="Proteomes" id="UP001172083">
    <property type="component" value="Unassembled WGS sequence"/>
</dbReference>
<evidence type="ECO:0000313" key="2">
    <source>
        <dbReference type="Proteomes" id="UP001172083"/>
    </source>
</evidence>